<dbReference type="Pfam" id="PF14223">
    <property type="entry name" value="Retrotran_gag_2"/>
    <property type="match status" value="1"/>
</dbReference>
<proteinExistence type="predicted"/>
<dbReference type="Gramene" id="ESR54442">
    <property type="protein sequence ID" value="ESR54442"/>
    <property type="gene ID" value="CICLE_v10024052mg"/>
</dbReference>
<evidence type="ECO:0000313" key="2">
    <source>
        <dbReference type="Proteomes" id="UP000030687"/>
    </source>
</evidence>
<accession>V4TLZ9</accession>
<evidence type="ECO:0000313" key="1">
    <source>
        <dbReference type="EMBL" id="ESR54442.1"/>
    </source>
</evidence>
<sequence length="110" mass="12712">MMFMRMTIVNNIKRMIPRTESAKKYMEFVKGLNQSESANKSFAETLIGTLTTCKFDGTPTMPQHVIEMIDTTTKLRSMRMEVSDSFLVQFIINSLLSEYGPFQTNNLLHY</sequence>
<dbReference type="eggNOG" id="ENOG502SR49">
    <property type="taxonomic scope" value="Eukaryota"/>
</dbReference>
<gene>
    <name evidence="1" type="ORF">CICLE_v10024052mg</name>
</gene>
<evidence type="ECO:0008006" key="3">
    <source>
        <dbReference type="Google" id="ProtNLM"/>
    </source>
</evidence>
<dbReference type="Proteomes" id="UP000030687">
    <property type="component" value="Unassembled WGS sequence"/>
</dbReference>
<dbReference type="EMBL" id="KI536661">
    <property type="protein sequence ID" value="ESR54442.1"/>
    <property type="molecule type" value="Genomic_DNA"/>
</dbReference>
<dbReference type="AlphaFoldDB" id="V4TLZ9"/>
<protein>
    <recommendedName>
        <fullName evidence="3">UBN2 domain-containing protein</fullName>
    </recommendedName>
</protein>
<dbReference type="OMA" id="MFVEIES"/>
<dbReference type="InParanoid" id="V4TLZ9"/>
<reference evidence="1 2" key="1">
    <citation type="submission" date="2013-10" db="EMBL/GenBank/DDBJ databases">
        <authorList>
            <consortium name="International Citrus Genome Consortium"/>
            <person name="Jenkins J."/>
            <person name="Schmutz J."/>
            <person name="Prochnik S."/>
            <person name="Rokhsar D."/>
            <person name="Gmitter F."/>
            <person name="Ollitrault P."/>
            <person name="Machado M."/>
            <person name="Talon M."/>
            <person name="Wincker P."/>
            <person name="Jaillon O."/>
            <person name="Morgante M."/>
        </authorList>
    </citation>
    <scope>NUCLEOTIDE SEQUENCE</scope>
    <source>
        <strain evidence="2">cv. Clemenules</strain>
    </source>
</reference>
<name>V4TLZ9_CITCL</name>
<organism evidence="1 2">
    <name type="scientific">Citrus clementina</name>
    <name type="common">Clementine</name>
    <name type="synonym">Citrus deliciosa x Citrus sinensis</name>
    <dbReference type="NCBI Taxonomy" id="85681"/>
    <lineage>
        <taxon>Eukaryota</taxon>
        <taxon>Viridiplantae</taxon>
        <taxon>Streptophyta</taxon>
        <taxon>Embryophyta</taxon>
        <taxon>Tracheophyta</taxon>
        <taxon>Spermatophyta</taxon>
        <taxon>Magnoliopsida</taxon>
        <taxon>eudicotyledons</taxon>
        <taxon>Gunneridae</taxon>
        <taxon>Pentapetalae</taxon>
        <taxon>rosids</taxon>
        <taxon>malvids</taxon>
        <taxon>Sapindales</taxon>
        <taxon>Rutaceae</taxon>
        <taxon>Aurantioideae</taxon>
        <taxon>Citrus</taxon>
    </lineage>
</organism>
<dbReference type="KEGG" id="cic:CICLE_v10024052mg"/>
<keyword evidence="2" id="KW-1185">Reference proteome</keyword>